<dbReference type="Proteomes" id="UP001139365">
    <property type="component" value="Unassembled WGS sequence"/>
</dbReference>
<dbReference type="Pfam" id="PF13472">
    <property type="entry name" value="Lipase_GDSL_2"/>
    <property type="match status" value="1"/>
</dbReference>
<dbReference type="AlphaFoldDB" id="A0AAE3FIH0"/>
<feature type="domain" description="SGNH hydrolase-type esterase" evidence="1">
    <location>
        <begin position="24"/>
        <end position="225"/>
    </location>
</feature>
<gene>
    <name evidence="2" type="ORF">MR241_07080</name>
</gene>
<accession>A0AAE3FIH0</accession>
<dbReference type="InterPro" id="IPR013830">
    <property type="entry name" value="SGNH_hydro"/>
</dbReference>
<reference evidence="2 3" key="1">
    <citation type="submission" date="2022-03" db="EMBL/GenBank/DDBJ databases">
        <title>Metagenome-assembled genomes from swine fecal metagenomes.</title>
        <authorList>
            <person name="Holman D.B."/>
            <person name="Kommadath A."/>
        </authorList>
    </citation>
    <scope>NUCLEOTIDE SEQUENCE [LARGE SCALE GENOMIC DNA]</scope>
    <source>
        <strain evidence="2">SUG147</strain>
    </source>
</reference>
<dbReference type="InterPro" id="IPR036514">
    <property type="entry name" value="SGNH_hydro_sf"/>
</dbReference>
<evidence type="ECO:0000313" key="3">
    <source>
        <dbReference type="Proteomes" id="UP001139365"/>
    </source>
</evidence>
<protein>
    <submittedName>
        <fullName evidence="2">GDSL-type esterase/lipase family protein</fullName>
    </submittedName>
</protein>
<comment type="caution">
    <text evidence="2">The sequence shown here is derived from an EMBL/GenBank/DDBJ whole genome shotgun (WGS) entry which is preliminary data.</text>
</comment>
<proteinExistence type="predicted"/>
<sequence length="241" mass="26737">MTFVERLKRKSGDLYGGAPIKLAFLGDSVTQGCFELYPLSSGYAGVIFESGSAYHEIVKKIFQLLYPQVPFSVINAGISGDTAPQGAERLEQDVLSANPDMTVVCFGLNDSGKGADKIREYTDALSDIFDRVRENGSGLIFMTPNMIGERVNERIVSPQIKRIASDICRPENQKTLDAYIDAARALCREKNVPVCDCHANWKLMKEAGVDITSMLSNDINHPSRELHFMFAYELVKLMLTL</sequence>
<dbReference type="InterPro" id="IPR051532">
    <property type="entry name" value="Ester_Hydrolysis_Enzymes"/>
</dbReference>
<dbReference type="PANTHER" id="PTHR30383">
    <property type="entry name" value="THIOESTERASE 1/PROTEASE 1/LYSOPHOSPHOLIPASE L1"/>
    <property type="match status" value="1"/>
</dbReference>
<name>A0AAE3FIH0_9BACT</name>
<evidence type="ECO:0000259" key="1">
    <source>
        <dbReference type="Pfam" id="PF13472"/>
    </source>
</evidence>
<dbReference type="GO" id="GO:0004622">
    <property type="term" value="F:phosphatidylcholine lysophospholipase activity"/>
    <property type="evidence" value="ECO:0007669"/>
    <property type="project" value="TreeGrafter"/>
</dbReference>
<dbReference type="Gene3D" id="3.40.50.1110">
    <property type="entry name" value="SGNH hydrolase"/>
    <property type="match status" value="1"/>
</dbReference>
<evidence type="ECO:0000313" key="2">
    <source>
        <dbReference type="EMBL" id="MCI5756040.1"/>
    </source>
</evidence>
<dbReference type="SUPFAM" id="SSF52266">
    <property type="entry name" value="SGNH hydrolase"/>
    <property type="match status" value="1"/>
</dbReference>
<dbReference type="EMBL" id="JALEMU010000114">
    <property type="protein sequence ID" value="MCI5756040.1"/>
    <property type="molecule type" value="Genomic_DNA"/>
</dbReference>
<dbReference type="PANTHER" id="PTHR30383:SF5">
    <property type="entry name" value="SGNH HYDROLASE-TYPE ESTERASE DOMAIN-CONTAINING PROTEIN"/>
    <property type="match status" value="1"/>
</dbReference>
<organism evidence="2 3">
    <name type="scientific">Candidatus Colimorpha enterica</name>
    <dbReference type="NCBI Taxonomy" id="3083063"/>
    <lineage>
        <taxon>Bacteria</taxon>
        <taxon>Pseudomonadati</taxon>
        <taxon>Bacteroidota</taxon>
        <taxon>Bacteroidia</taxon>
        <taxon>Bacteroidales</taxon>
        <taxon>Candidatus Colimorpha</taxon>
    </lineage>
</organism>